<evidence type="ECO:0000313" key="1">
    <source>
        <dbReference type="EMBL" id="EEV18756.1"/>
    </source>
</evidence>
<dbReference type="Gene3D" id="3.40.50.300">
    <property type="entry name" value="P-loop containing nucleotide triphosphate hydrolases"/>
    <property type="match status" value="1"/>
</dbReference>
<accession>C8PEG1</accession>
<name>C8PEG1_9BACT</name>
<dbReference type="eggNOG" id="COG1401">
    <property type="taxonomic scope" value="Bacteria"/>
</dbReference>
<dbReference type="Proteomes" id="UP000005709">
    <property type="component" value="Unassembled WGS sequence"/>
</dbReference>
<keyword evidence="2" id="KW-1185">Reference proteome</keyword>
<dbReference type="PANTHER" id="PTHR37291:SF1">
    <property type="entry name" value="TYPE IV METHYL-DIRECTED RESTRICTION ENZYME ECOKMCRB SUBUNIT"/>
    <property type="match status" value="1"/>
</dbReference>
<reference evidence="1 2" key="1">
    <citation type="submission" date="2009-07" db="EMBL/GenBank/DDBJ databases">
        <authorList>
            <person name="Madupu R."/>
            <person name="Sebastian Y."/>
            <person name="Durkin A.S."/>
            <person name="Torralba M."/>
            <person name="Methe B."/>
            <person name="Sutton G.G."/>
            <person name="Strausberg R.L."/>
            <person name="Nelson K.E."/>
        </authorList>
    </citation>
    <scope>NUCLEOTIDE SEQUENCE [LARGE SCALE GENOMIC DNA]</scope>
    <source>
        <strain evidence="1 2">RM3268</strain>
    </source>
</reference>
<dbReference type="STRING" id="824.CGRAC_0510"/>
<dbReference type="PANTHER" id="PTHR37291">
    <property type="entry name" value="5-METHYLCYTOSINE-SPECIFIC RESTRICTION ENZYME B"/>
    <property type="match status" value="1"/>
</dbReference>
<gene>
    <name evidence="1" type="ORF">CAMGR0001_1862</name>
</gene>
<proteinExistence type="predicted"/>
<dbReference type="RefSeq" id="WP_005869382.1">
    <property type="nucleotide sequence ID" value="NZ_ACYG01000008.1"/>
</dbReference>
<protein>
    <recommendedName>
        <fullName evidence="3">ATPase dynein-related AAA domain-containing protein</fullName>
    </recommendedName>
</protein>
<dbReference type="AlphaFoldDB" id="C8PEG1"/>
<dbReference type="EMBL" id="ACYG01000008">
    <property type="protein sequence ID" value="EEV18756.1"/>
    <property type="molecule type" value="Genomic_DNA"/>
</dbReference>
<organism evidence="1 2">
    <name type="scientific">Campylobacter gracilis RM3268</name>
    <dbReference type="NCBI Taxonomy" id="553220"/>
    <lineage>
        <taxon>Bacteria</taxon>
        <taxon>Pseudomonadati</taxon>
        <taxon>Campylobacterota</taxon>
        <taxon>Epsilonproteobacteria</taxon>
        <taxon>Campylobacterales</taxon>
        <taxon>Campylobacteraceae</taxon>
        <taxon>Campylobacter</taxon>
    </lineage>
</organism>
<dbReference type="OrthoDB" id="5363598at2"/>
<sequence length="600" mass="68813">MQDFSKEKIESLVVSWKNHNKNQFWLKKQTAISKYLGEIKRCLASFDEAENEFLQTLYINLSDGNLRSCKILSLGEKFAHAEYFFMDQFFDSNISAFYYDFAFKDRIVGKKELFPKNAVKSVDSVLSGEDKNIVSLYVFIENIVKNFNSYSQERTARDIFKQKLVNFYDELYRLLTAVDSALAIDFFDVALHNQPFVLMEFLKSAINADNFYLIDSYLSDDGMLNLGLAEDGDFAQISREKLYLLASIFAQCNDEFPTLIYRDETAQILSLLYDEKVEIFEEFYEVSSRFIAEFTPYPQDVVGAARIVYSSLFFEYVKNYKSEEVAKNTIFYGAIGTGKTRRLRSLITEKKLATKNFRYVCLHEGFEYCDFIDGFYGESFINGEFKALCKEALKDPKGEYYFLIDNAGAASLDKILGEAAVLLDRRYDENDELSLIRTKNSHIIDSFEEGEKARASVVLKDGRSYFAVPKNLYVLCTLNEYKCVSPSIAKAFRWIRCECDYGALEDYLRDREIVNASAVVAVCKALNKFIADEAKGLGAIGHGVFMGLARYQSGAQIMQEGLNGFFAEVLEPIFRCDYANKSIDFAISKELVEIKDIFKF</sequence>
<dbReference type="InterPro" id="IPR052934">
    <property type="entry name" value="Methyl-DNA_Rec/Restrict_Enz"/>
</dbReference>
<comment type="caution">
    <text evidence="1">The sequence shown here is derived from an EMBL/GenBank/DDBJ whole genome shotgun (WGS) entry which is preliminary data.</text>
</comment>
<evidence type="ECO:0008006" key="3">
    <source>
        <dbReference type="Google" id="ProtNLM"/>
    </source>
</evidence>
<dbReference type="InterPro" id="IPR027417">
    <property type="entry name" value="P-loop_NTPase"/>
</dbReference>
<evidence type="ECO:0000313" key="2">
    <source>
        <dbReference type="Proteomes" id="UP000005709"/>
    </source>
</evidence>